<dbReference type="Proteomes" id="UP000054396">
    <property type="component" value="Unassembled WGS sequence"/>
</dbReference>
<keyword evidence="2" id="KW-1185">Reference proteome</keyword>
<proteinExistence type="predicted"/>
<dbReference type="STRING" id="1685382.AVJ23_19360"/>
<organism evidence="1 2">
    <name type="scientific">Pseudoponticoccus marisrubri</name>
    <dbReference type="NCBI Taxonomy" id="1685382"/>
    <lineage>
        <taxon>Bacteria</taxon>
        <taxon>Pseudomonadati</taxon>
        <taxon>Pseudomonadota</taxon>
        <taxon>Alphaproteobacteria</taxon>
        <taxon>Rhodobacterales</taxon>
        <taxon>Roseobacteraceae</taxon>
        <taxon>Pseudoponticoccus</taxon>
    </lineage>
</organism>
<dbReference type="Gene3D" id="1.10.150.20">
    <property type="entry name" value="5' to 3' exonuclease, C-terminal subdomain"/>
    <property type="match status" value="1"/>
</dbReference>
<evidence type="ECO:0000313" key="2">
    <source>
        <dbReference type="Proteomes" id="UP000054396"/>
    </source>
</evidence>
<sequence length="213" mass="22406">MTPDFTPMMRLVALQTRFAVETSQMMMKLAMMPWSNLPAGYGSVCAPFGATTAKTAEAPVEAAPVDAPVETAAVETAEAAETVTETVADAAEDVAETTVETTAETAEDVAETTAETTEAFTEETTEAAEEIAETVTEEPALMTAPEGDADDLTLLNGVGPKLAEALNEAGIYHYRQIAAWTEANVAWVDENVSGVRGRASRNGWVAQAAELAN</sequence>
<dbReference type="AlphaFoldDB" id="A0A0W7WF32"/>
<dbReference type="EMBL" id="LPXO01000017">
    <property type="protein sequence ID" value="KUF09086.1"/>
    <property type="molecule type" value="Genomic_DNA"/>
</dbReference>
<name>A0A0W7WF32_9RHOB</name>
<protein>
    <submittedName>
        <fullName evidence="1">Uncharacterized protein</fullName>
    </submittedName>
</protein>
<evidence type="ECO:0000313" key="1">
    <source>
        <dbReference type="EMBL" id="KUF09086.1"/>
    </source>
</evidence>
<reference evidence="1 2" key="1">
    <citation type="submission" date="2015-12" db="EMBL/GenBank/DDBJ databases">
        <authorList>
            <person name="Shamseldin A."/>
            <person name="Moawad H."/>
            <person name="Abd El-Rahim W.M."/>
            <person name="Sadowsky M.J."/>
        </authorList>
    </citation>
    <scope>NUCLEOTIDE SEQUENCE [LARGE SCALE GENOMIC DNA]</scope>
    <source>
        <strain evidence="1 2">SJ5A-1</strain>
    </source>
</reference>
<comment type="caution">
    <text evidence="1">The sequence shown here is derived from an EMBL/GenBank/DDBJ whole genome shotgun (WGS) entry which is preliminary data.</text>
</comment>
<accession>A0A0W7WF32</accession>
<gene>
    <name evidence="1" type="ORF">AVJ23_19360</name>
</gene>